<evidence type="ECO:0000256" key="3">
    <source>
        <dbReference type="ARBA" id="ARBA00022679"/>
    </source>
</evidence>
<dbReference type="InterPro" id="IPR006083">
    <property type="entry name" value="PRK/URK"/>
</dbReference>
<dbReference type="NCBIfam" id="TIGR00235">
    <property type="entry name" value="udk"/>
    <property type="match status" value="1"/>
</dbReference>
<evidence type="ECO:0000256" key="4">
    <source>
        <dbReference type="ARBA" id="ARBA00022741"/>
    </source>
</evidence>
<dbReference type="Gene3D" id="3.40.50.300">
    <property type="entry name" value="P-loop containing nucleotide triphosphate hydrolases"/>
    <property type="match status" value="1"/>
</dbReference>
<sequence length="206" mass="23693">VKKCILIGIAGGSGSGKTSLAIKLLKEYGNNKLAVIEQDSYYKNLAHLTFDERAIYNYDHPDAIDIDLFQSQLSTLLNGRNINIPIYDFSQHVRLKNTKMITPFPVIIVEGILVLYFQQLRQLMVIKIYIDTPEDIRFKRRFNRDIKERGRTAESVKKQYISTVRPMHDKFVEPSKNSADIIILGHNNLENAIEQVKSKLDPMLKN</sequence>
<keyword evidence="3" id="KW-0808">Transferase</keyword>
<evidence type="ECO:0000313" key="7">
    <source>
        <dbReference type="EMBL" id="SVA20248.1"/>
    </source>
</evidence>
<dbReference type="PANTHER" id="PTHR10285">
    <property type="entry name" value="URIDINE KINASE"/>
    <property type="match status" value="1"/>
</dbReference>
<proteinExistence type="predicted"/>
<feature type="domain" description="Phosphoribulokinase/uridine kinase" evidence="6">
    <location>
        <begin position="6"/>
        <end position="183"/>
    </location>
</feature>
<keyword evidence="4" id="KW-0547">Nucleotide-binding</keyword>
<dbReference type="PRINTS" id="PR00988">
    <property type="entry name" value="URIDINKINASE"/>
</dbReference>
<feature type="non-terminal residue" evidence="7">
    <location>
        <position position="1"/>
    </location>
</feature>
<dbReference type="GO" id="GO:0005524">
    <property type="term" value="F:ATP binding"/>
    <property type="evidence" value="ECO:0007669"/>
    <property type="project" value="InterPro"/>
</dbReference>
<evidence type="ECO:0000259" key="6">
    <source>
        <dbReference type="Pfam" id="PF00485"/>
    </source>
</evidence>
<evidence type="ECO:0000256" key="2">
    <source>
        <dbReference type="ARBA" id="ARBA00012137"/>
    </source>
</evidence>
<name>A0A381TXP3_9ZZZZ</name>
<dbReference type="InterPro" id="IPR000764">
    <property type="entry name" value="Uridine_kinase-like"/>
</dbReference>
<dbReference type="GO" id="GO:0044206">
    <property type="term" value="P:UMP salvage"/>
    <property type="evidence" value="ECO:0007669"/>
    <property type="project" value="UniProtKB-UniPathway"/>
</dbReference>
<keyword evidence="5" id="KW-0418">Kinase</keyword>
<dbReference type="InterPro" id="IPR027417">
    <property type="entry name" value="P-loop_NTPase"/>
</dbReference>
<dbReference type="NCBIfam" id="NF004018">
    <property type="entry name" value="PRK05480.1"/>
    <property type="match status" value="1"/>
</dbReference>
<reference evidence="7" key="1">
    <citation type="submission" date="2018-05" db="EMBL/GenBank/DDBJ databases">
        <authorList>
            <person name="Lanie J.A."/>
            <person name="Ng W.-L."/>
            <person name="Kazmierczak K.M."/>
            <person name="Andrzejewski T.M."/>
            <person name="Davidsen T.M."/>
            <person name="Wayne K.J."/>
            <person name="Tettelin H."/>
            <person name="Glass J.I."/>
            <person name="Rusch D."/>
            <person name="Podicherti R."/>
            <person name="Tsui H.-C.T."/>
            <person name="Winkler M.E."/>
        </authorList>
    </citation>
    <scope>NUCLEOTIDE SEQUENCE</scope>
</reference>
<dbReference type="UniPathway" id="UPA00574">
    <property type="reaction ID" value="UER00637"/>
</dbReference>
<evidence type="ECO:0000256" key="5">
    <source>
        <dbReference type="ARBA" id="ARBA00022777"/>
    </source>
</evidence>
<dbReference type="GO" id="GO:0004849">
    <property type="term" value="F:uridine kinase activity"/>
    <property type="evidence" value="ECO:0007669"/>
    <property type="project" value="UniProtKB-EC"/>
</dbReference>
<comment type="pathway">
    <text evidence="1">Pyrimidine metabolism; UMP biosynthesis via salvage pathway; UMP from uridine: step 1/1.</text>
</comment>
<accession>A0A381TXP3</accession>
<dbReference type="AlphaFoldDB" id="A0A381TXP3"/>
<gene>
    <name evidence="7" type="ORF">METZ01_LOCUS73102</name>
</gene>
<dbReference type="EMBL" id="UINC01005273">
    <property type="protein sequence ID" value="SVA20248.1"/>
    <property type="molecule type" value="Genomic_DNA"/>
</dbReference>
<dbReference type="CDD" id="cd02023">
    <property type="entry name" value="UMPK"/>
    <property type="match status" value="1"/>
</dbReference>
<protein>
    <recommendedName>
        <fullName evidence="2">uridine/cytidine kinase</fullName>
        <ecNumber evidence="2">2.7.1.48</ecNumber>
    </recommendedName>
</protein>
<dbReference type="SUPFAM" id="SSF52540">
    <property type="entry name" value="P-loop containing nucleoside triphosphate hydrolases"/>
    <property type="match status" value="1"/>
</dbReference>
<organism evidence="7">
    <name type="scientific">marine metagenome</name>
    <dbReference type="NCBI Taxonomy" id="408172"/>
    <lineage>
        <taxon>unclassified sequences</taxon>
        <taxon>metagenomes</taxon>
        <taxon>ecological metagenomes</taxon>
    </lineage>
</organism>
<evidence type="ECO:0000256" key="1">
    <source>
        <dbReference type="ARBA" id="ARBA00004690"/>
    </source>
</evidence>
<dbReference type="EC" id="2.7.1.48" evidence="2"/>
<dbReference type="Pfam" id="PF00485">
    <property type="entry name" value="PRK"/>
    <property type="match status" value="1"/>
</dbReference>